<dbReference type="InterPro" id="IPR050543">
    <property type="entry name" value="eIF2G"/>
</dbReference>
<evidence type="ECO:0000256" key="5">
    <source>
        <dbReference type="ARBA" id="ARBA00022801"/>
    </source>
</evidence>
<dbReference type="EMBL" id="LDAU01000007">
    <property type="protein sequence ID" value="KRX11052.1"/>
    <property type="molecule type" value="Genomic_DNA"/>
</dbReference>
<dbReference type="SUPFAM" id="SSF52540">
    <property type="entry name" value="P-loop containing nucleoside triphosphate hydrolases"/>
    <property type="match status" value="1"/>
</dbReference>
<dbReference type="FunFam" id="3.40.50.300:FF:000065">
    <property type="entry name" value="Eukaryotic translation initiation factor 2 subunit gamma"/>
    <property type="match status" value="1"/>
</dbReference>
<dbReference type="InParanoid" id="A0A0V0R980"/>
<dbReference type="NCBIfam" id="NF003077">
    <property type="entry name" value="PRK04000.1"/>
    <property type="match status" value="1"/>
</dbReference>
<dbReference type="GO" id="GO:0005525">
    <property type="term" value="F:GTP binding"/>
    <property type="evidence" value="ECO:0007669"/>
    <property type="project" value="UniProtKB-KW"/>
</dbReference>
<dbReference type="FunFam" id="2.40.30.10:FF:000075">
    <property type="entry name" value="Translation initiation factor 2 subunit gamma"/>
    <property type="match status" value="1"/>
</dbReference>
<dbReference type="CDD" id="cd01888">
    <property type="entry name" value="eIF2_gamma"/>
    <property type="match status" value="1"/>
</dbReference>
<feature type="domain" description="Tr-type G" evidence="9">
    <location>
        <begin position="44"/>
        <end position="250"/>
    </location>
</feature>
<dbReference type="SUPFAM" id="SSF50465">
    <property type="entry name" value="EF-Tu/eEF-1alpha/eIF2-gamma C-terminal domain"/>
    <property type="match status" value="1"/>
</dbReference>
<dbReference type="GO" id="GO:0003924">
    <property type="term" value="F:GTPase activity"/>
    <property type="evidence" value="ECO:0007669"/>
    <property type="project" value="InterPro"/>
</dbReference>
<keyword evidence="3" id="KW-0396">Initiation factor</keyword>
<dbReference type="EC" id="3.6.5.3" evidence="2"/>
<comment type="similarity">
    <text evidence="1">Belongs to the TRAFAC class translation factor GTPase superfamily. Classic translation factor GTPase family. EF-Tu/EF-1A subfamily.</text>
</comment>
<keyword evidence="6" id="KW-0648">Protein biosynthesis</keyword>
<keyword evidence="7" id="KW-0342">GTP-binding</keyword>
<dbReference type="Pfam" id="PF09173">
    <property type="entry name" value="eIF2_C"/>
    <property type="match status" value="1"/>
</dbReference>
<dbReference type="PANTHER" id="PTHR42854:SF3">
    <property type="entry name" value="EUKARYOTIC TRANSLATION INITIATION FACTOR 2 SUBUNIT 3-RELATED"/>
    <property type="match status" value="1"/>
</dbReference>
<dbReference type="GO" id="GO:0001731">
    <property type="term" value="P:formation of translation preinitiation complex"/>
    <property type="evidence" value="ECO:0007669"/>
    <property type="project" value="TreeGrafter"/>
</dbReference>
<dbReference type="Gene3D" id="2.40.30.10">
    <property type="entry name" value="Translation factors"/>
    <property type="match status" value="2"/>
</dbReference>
<evidence type="ECO:0000313" key="10">
    <source>
        <dbReference type="EMBL" id="KRX11052.1"/>
    </source>
</evidence>
<evidence type="ECO:0000256" key="7">
    <source>
        <dbReference type="ARBA" id="ARBA00023134"/>
    </source>
</evidence>
<dbReference type="CDD" id="cd15490">
    <property type="entry name" value="eIF2_gamma_III"/>
    <property type="match status" value="1"/>
</dbReference>
<dbReference type="Pfam" id="PF03144">
    <property type="entry name" value="GTP_EFTU_D2"/>
    <property type="match status" value="1"/>
</dbReference>
<evidence type="ECO:0000313" key="11">
    <source>
        <dbReference type="Proteomes" id="UP000054937"/>
    </source>
</evidence>
<dbReference type="GO" id="GO:0005829">
    <property type="term" value="C:cytosol"/>
    <property type="evidence" value="ECO:0007669"/>
    <property type="project" value="TreeGrafter"/>
</dbReference>
<comment type="catalytic activity">
    <reaction evidence="8">
        <text>GTP + H2O = GDP + phosphate + H(+)</text>
        <dbReference type="Rhea" id="RHEA:19669"/>
        <dbReference type="ChEBI" id="CHEBI:15377"/>
        <dbReference type="ChEBI" id="CHEBI:15378"/>
        <dbReference type="ChEBI" id="CHEBI:37565"/>
        <dbReference type="ChEBI" id="CHEBI:43474"/>
        <dbReference type="ChEBI" id="CHEBI:58189"/>
        <dbReference type="EC" id="3.6.5.3"/>
    </reaction>
</comment>
<evidence type="ECO:0000256" key="4">
    <source>
        <dbReference type="ARBA" id="ARBA00022741"/>
    </source>
</evidence>
<dbReference type="SUPFAM" id="SSF50447">
    <property type="entry name" value="Translation proteins"/>
    <property type="match status" value="1"/>
</dbReference>
<evidence type="ECO:0000256" key="1">
    <source>
        <dbReference type="ARBA" id="ARBA00007249"/>
    </source>
</evidence>
<dbReference type="GO" id="GO:0003743">
    <property type="term" value="F:translation initiation factor activity"/>
    <property type="evidence" value="ECO:0007669"/>
    <property type="project" value="UniProtKB-KW"/>
</dbReference>
<dbReference type="GO" id="GO:0000049">
    <property type="term" value="F:tRNA binding"/>
    <property type="evidence" value="ECO:0007669"/>
    <property type="project" value="InterPro"/>
</dbReference>
<name>A0A0V0R980_PSEPJ</name>
<sequence>MSTTHHLNDEEINKIMAQQPQLKTQHYNDIDSLTPLSPQVISRQATLNIGTIGHVAHGKSTLVKAISGVHTVKFQKEKARNTTIRLGYANTKIFKCPKCPKPQCYKAFTSQMKDDPVCDNCQTVLDLVRQISFVDCPGHDILMSTMLTGAAVMDAAILLVAGNMECPQPQTYEHLRAIQIMKLQNILIVQNKVDIIFNEEGAAQKNFEQIKKFIKDFLDYNPPVIPCSAQLGYNVDAVIQYIVEYFPTPSRDLKCSPFMSIIRSFDVNKPGEEASNLKGGVVGGSILRGVLKVGDEVEIRPGRVENKDGKLVKCTPIKSRIVSLFAEQNNLLYAVPGGLIGVGLMLDPSITRNDQLVGNCLGYANSLPDVFIEIEVEFFLMRKLIIRQEQTSTKISKITKLETLKFNVGSNQTQGRVTSTKDDMMTVQLNDPICSSIGEKVAFCRRIDSKFRLIGWGTIKSGKLFKNQE</sequence>
<dbReference type="InterPro" id="IPR000795">
    <property type="entry name" value="T_Tr_GTP-bd_dom"/>
</dbReference>
<keyword evidence="5" id="KW-0378">Hydrolase</keyword>
<dbReference type="Gene3D" id="3.40.50.300">
    <property type="entry name" value="P-loop containing nucleotide triphosphate hydrolases"/>
    <property type="match status" value="1"/>
</dbReference>
<dbReference type="InterPro" id="IPR009000">
    <property type="entry name" value="Transl_B-barrel_sf"/>
</dbReference>
<dbReference type="PRINTS" id="PR00315">
    <property type="entry name" value="ELONGATNFCT"/>
</dbReference>
<dbReference type="OrthoDB" id="1045173at2759"/>
<dbReference type="InterPro" id="IPR027417">
    <property type="entry name" value="P-loop_NTPase"/>
</dbReference>
<dbReference type="AlphaFoldDB" id="A0A0V0R980"/>
<organism evidence="10 11">
    <name type="scientific">Pseudocohnilembus persalinus</name>
    <name type="common">Ciliate</name>
    <dbReference type="NCBI Taxonomy" id="266149"/>
    <lineage>
        <taxon>Eukaryota</taxon>
        <taxon>Sar</taxon>
        <taxon>Alveolata</taxon>
        <taxon>Ciliophora</taxon>
        <taxon>Intramacronucleata</taxon>
        <taxon>Oligohymenophorea</taxon>
        <taxon>Scuticociliatia</taxon>
        <taxon>Philasterida</taxon>
        <taxon>Pseudocohnilembidae</taxon>
        <taxon>Pseudocohnilembus</taxon>
    </lineage>
</organism>
<dbReference type="InterPro" id="IPR044128">
    <property type="entry name" value="eIF2g_GTP-bd"/>
</dbReference>
<dbReference type="GO" id="GO:0005850">
    <property type="term" value="C:eukaryotic translation initiation factor 2 complex"/>
    <property type="evidence" value="ECO:0007669"/>
    <property type="project" value="TreeGrafter"/>
</dbReference>
<dbReference type="PANTHER" id="PTHR42854">
    <property type="entry name" value="EUKARYOTIC TRANSLATION INITIATION FACTOR 2 SUBUNIT 3 FAMILY MEMBER"/>
    <property type="match status" value="1"/>
</dbReference>
<dbReference type="FunFam" id="2.40.30.10:FF:000009">
    <property type="entry name" value="Eukaryotic translation initiation factor 2 subunit gamma"/>
    <property type="match status" value="1"/>
</dbReference>
<dbReference type="Proteomes" id="UP000054937">
    <property type="component" value="Unassembled WGS sequence"/>
</dbReference>
<keyword evidence="11" id="KW-1185">Reference proteome</keyword>
<evidence type="ECO:0000259" key="9">
    <source>
        <dbReference type="PROSITE" id="PS51722"/>
    </source>
</evidence>
<comment type="caution">
    <text evidence="10">The sequence shown here is derived from an EMBL/GenBank/DDBJ whole genome shotgun (WGS) entry which is preliminary data.</text>
</comment>
<dbReference type="Pfam" id="PF00009">
    <property type="entry name" value="GTP_EFTU"/>
    <property type="match status" value="1"/>
</dbReference>
<dbReference type="OMA" id="NIGMVGH"/>
<dbReference type="InterPro" id="IPR015256">
    <property type="entry name" value="eIF2g_C"/>
</dbReference>
<gene>
    <name evidence="10" type="ORF">PPERSA_05161</name>
</gene>
<protein>
    <recommendedName>
        <fullName evidence="2">protein-synthesizing GTPase</fullName>
        <ecNumber evidence="2">3.6.5.3</ecNumber>
    </recommendedName>
</protein>
<keyword evidence="4" id="KW-0547">Nucleotide-binding</keyword>
<dbReference type="FunCoup" id="A0A0V0R980">
    <property type="interactions" value="320"/>
</dbReference>
<dbReference type="InterPro" id="IPR044127">
    <property type="entry name" value="eIF2g_dom_2"/>
</dbReference>
<evidence type="ECO:0000256" key="3">
    <source>
        <dbReference type="ARBA" id="ARBA00022540"/>
    </source>
</evidence>
<dbReference type="InterPro" id="IPR004161">
    <property type="entry name" value="EFTu-like_2"/>
</dbReference>
<evidence type="ECO:0000256" key="8">
    <source>
        <dbReference type="ARBA" id="ARBA00048107"/>
    </source>
</evidence>
<evidence type="ECO:0000256" key="6">
    <source>
        <dbReference type="ARBA" id="ARBA00022917"/>
    </source>
</evidence>
<evidence type="ECO:0000256" key="2">
    <source>
        <dbReference type="ARBA" id="ARBA00011986"/>
    </source>
</evidence>
<reference evidence="10 11" key="1">
    <citation type="journal article" date="2015" name="Sci. Rep.">
        <title>Genome of the facultative scuticociliatosis pathogen Pseudocohnilembus persalinus provides insight into its virulence through horizontal gene transfer.</title>
        <authorList>
            <person name="Xiong J."/>
            <person name="Wang G."/>
            <person name="Cheng J."/>
            <person name="Tian M."/>
            <person name="Pan X."/>
            <person name="Warren A."/>
            <person name="Jiang C."/>
            <person name="Yuan D."/>
            <person name="Miao W."/>
        </authorList>
    </citation>
    <scope>NUCLEOTIDE SEQUENCE [LARGE SCALE GENOMIC DNA]</scope>
    <source>
        <strain evidence="10">36N120E</strain>
    </source>
</reference>
<accession>A0A0V0R980</accession>
<dbReference type="PROSITE" id="PS51722">
    <property type="entry name" value="G_TR_2"/>
    <property type="match status" value="1"/>
</dbReference>
<dbReference type="CDD" id="cd03688">
    <property type="entry name" value="eIF2_gamma_II"/>
    <property type="match status" value="1"/>
</dbReference>
<proteinExistence type="inferred from homology"/>
<dbReference type="InterPro" id="IPR009001">
    <property type="entry name" value="Transl_elong_EF1A/Init_IF2_C"/>
</dbReference>